<dbReference type="InterPro" id="IPR000847">
    <property type="entry name" value="LysR_HTH_N"/>
</dbReference>
<dbReference type="GO" id="GO:0003700">
    <property type="term" value="F:DNA-binding transcription factor activity"/>
    <property type="evidence" value="ECO:0007669"/>
    <property type="project" value="InterPro"/>
</dbReference>
<feature type="compositionally biased region" description="Basic and acidic residues" evidence="5">
    <location>
        <begin position="296"/>
        <end position="314"/>
    </location>
</feature>
<evidence type="ECO:0000256" key="1">
    <source>
        <dbReference type="ARBA" id="ARBA00009437"/>
    </source>
</evidence>
<reference evidence="7 8" key="1">
    <citation type="submission" date="2020-05" db="EMBL/GenBank/DDBJ databases">
        <title>Genome sequence of Isoptericola sp. JC619 isolated from Chilika lagoon, India.</title>
        <authorList>
            <person name="Kumar D."/>
            <person name="Appam K."/>
            <person name="Gandham S."/>
            <person name="Uppada J."/>
            <person name="Sasikala C."/>
            <person name="Venkata Ramana C."/>
        </authorList>
    </citation>
    <scope>NUCLEOTIDE SEQUENCE [LARGE SCALE GENOMIC DNA]</scope>
    <source>
        <strain evidence="7 8">JC619</strain>
    </source>
</reference>
<sequence>MEVRHLELLRELADRGSISAVAAATHRTPSAVSQQLRTAQRELGAALVEPHGRGVRLTDAGRLLADGAVEVAVALSAVQARWDAFRDAPAGTVSVAALPSAATYLFPALERDLAASGVELRLTELDLAEAEYGAMTADHDVVVAHSMTSVRPPGTDGLVVVPVVDEPIDVAMATHHRLAVHGTVSPADVVDEVWVGVPRGFPFDTVLRTIEQATGAQLDVRQRLLDNRLVEALVATSSRLAALPRFTTPVDDGLTLRPLTGVPAVRHLSAVMRPDRARRRAVRHVLDSLTAAAADTARRHGVEGRRPRDGATPA</sequence>
<evidence type="ECO:0000313" key="7">
    <source>
        <dbReference type="EMBL" id="NNU27483.1"/>
    </source>
</evidence>
<dbReference type="PANTHER" id="PTHR30346:SF29">
    <property type="entry name" value="LYSR SUBSTRATE-BINDING"/>
    <property type="match status" value="1"/>
</dbReference>
<comment type="caution">
    <text evidence="7">The sequence shown here is derived from an EMBL/GenBank/DDBJ whole genome shotgun (WGS) entry which is preliminary data.</text>
</comment>
<dbReference type="SUPFAM" id="SSF46785">
    <property type="entry name" value="Winged helix' DNA-binding domain"/>
    <property type="match status" value="1"/>
</dbReference>
<name>A0A849KG10_9MICO</name>
<dbReference type="InterPro" id="IPR036390">
    <property type="entry name" value="WH_DNA-bd_sf"/>
</dbReference>
<feature type="region of interest" description="Disordered" evidence="5">
    <location>
        <begin position="294"/>
        <end position="314"/>
    </location>
</feature>
<evidence type="ECO:0000256" key="4">
    <source>
        <dbReference type="ARBA" id="ARBA00023163"/>
    </source>
</evidence>
<protein>
    <submittedName>
        <fullName evidence="7">LysR family transcriptional regulator</fullName>
    </submittedName>
</protein>
<dbReference type="Pfam" id="PF03466">
    <property type="entry name" value="LysR_substrate"/>
    <property type="match status" value="1"/>
</dbReference>
<evidence type="ECO:0000256" key="5">
    <source>
        <dbReference type="SAM" id="MobiDB-lite"/>
    </source>
</evidence>
<dbReference type="PROSITE" id="PS50931">
    <property type="entry name" value="HTH_LYSR"/>
    <property type="match status" value="1"/>
</dbReference>
<proteinExistence type="inferred from homology"/>
<gene>
    <name evidence="7" type="ORF">HLI28_07990</name>
</gene>
<dbReference type="Proteomes" id="UP000557204">
    <property type="component" value="Unassembled WGS sequence"/>
</dbReference>
<keyword evidence="4" id="KW-0804">Transcription</keyword>
<dbReference type="AlphaFoldDB" id="A0A849KG10"/>
<dbReference type="EMBL" id="JABFAJ010000014">
    <property type="protein sequence ID" value="NNU27483.1"/>
    <property type="molecule type" value="Genomic_DNA"/>
</dbReference>
<dbReference type="GO" id="GO:0003677">
    <property type="term" value="F:DNA binding"/>
    <property type="evidence" value="ECO:0007669"/>
    <property type="project" value="UniProtKB-KW"/>
</dbReference>
<dbReference type="RefSeq" id="WP_171246988.1">
    <property type="nucleotide sequence ID" value="NZ_JABFAJ010000014.1"/>
</dbReference>
<accession>A0A849KG10</accession>
<dbReference type="Pfam" id="PF00126">
    <property type="entry name" value="HTH_1"/>
    <property type="match status" value="1"/>
</dbReference>
<feature type="domain" description="HTH lysR-type" evidence="6">
    <location>
        <begin position="1"/>
        <end position="58"/>
    </location>
</feature>
<organism evidence="7 8">
    <name type="scientific">Isoptericola sediminis</name>
    <dbReference type="NCBI Taxonomy" id="2733572"/>
    <lineage>
        <taxon>Bacteria</taxon>
        <taxon>Bacillati</taxon>
        <taxon>Actinomycetota</taxon>
        <taxon>Actinomycetes</taxon>
        <taxon>Micrococcales</taxon>
        <taxon>Promicromonosporaceae</taxon>
        <taxon>Isoptericola</taxon>
    </lineage>
</organism>
<dbReference type="Gene3D" id="3.40.190.10">
    <property type="entry name" value="Periplasmic binding protein-like II"/>
    <property type="match status" value="2"/>
</dbReference>
<keyword evidence="8" id="KW-1185">Reference proteome</keyword>
<keyword evidence="2" id="KW-0805">Transcription regulation</keyword>
<dbReference type="InterPro" id="IPR036388">
    <property type="entry name" value="WH-like_DNA-bd_sf"/>
</dbReference>
<dbReference type="Gene3D" id="1.10.10.10">
    <property type="entry name" value="Winged helix-like DNA-binding domain superfamily/Winged helix DNA-binding domain"/>
    <property type="match status" value="1"/>
</dbReference>
<keyword evidence="3" id="KW-0238">DNA-binding</keyword>
<evidence type="ECO:0000256" key="3">
    <source>
        <dbReference type="ARBA" id="ARBA00023125"/>
    </source>
</evidence>
<evidence type="ECO:0000313" key="8">
    <source>
        <dbReference type="Proteomes" id="UP000557204"/>
    </source>
</evidence>
<comment type="similarity">
    <text evidence="1">Belongs to the LysR transcriptional regulatory family.</text>
</comment>
<dbReference type="SUPFAM" id="SSF53850">
    <property type="entry name" value="Periplasmic binding protein-like II"/>
    <property type="match status" value="1"/>
</dbReference>
<dbReference type="PANTHER" id="PTHR30346">
    <property type="entry name" value="TRANSCRIPTIONAL DUAL REGULATOR HCAR-RELATED"/>
    <property type="match status" value="1"/>
</dbReference>
<dbReference type="GO" id="GO:0032993">
    <property type="term" value="C:protein-DNA complex"/>
    <property type="evidence" value="ECO:0007669"/>
    <property type="project" value="TreeGrafter"/>
</dbReference>
<evidence type="ECO:0000259" key="6">
    <source>
        <dbReference type="PROSITE" id="PS50931"/>
    </source>
</evidence>
<evidence type="ECO:0000256" key="2">
    <source>
        <dbReference type="ARBA" id="ARBA00023015"/>
    </source>
</evidence>
<dbReference type="InterPro" id="IPR005119">
    <property type="entry name" value="LysR_subst-bd"/>
</dbReference>